<evidence type="ECO:0000256" key="7">
    <source>
        <dbReference type="SAM" id="MobiDB-lite"/>
    </source>
</evidence>
<dbReference type="GO" id="GO:0002115">
    <property type="term" value="P:store-operated calcium entry"/>
    <property type="evidence" value="ECO:0007669"/>
    <property type="project" value="TreeGrafter"/>
</dbReference>
<dbReference type="Proteomes" id="UP000034805">
    <property type="component" value="Unassembled WGS sequence"/>
</dbReference>
<dbReference type="CDD" id="cd11722">
    <property type="entry name" value="SOAR"/>
    <property type="match status" value="1"/>
</dbReference>
<dbReference type="GO" id="GO:0005886">
    <property type="term" value="C:plasma membrane"/>
    <property type="evidence" value="ECO:0007669"/>
    <property type="project" value="TreeGrafter"/>
</dbReference>
<dbReference type="EMBL" id="JARO02017625">
    <property type="protein sequence ID" value="KPP57095.1"/>
    <property type="molecule type" value="Genomic_DNA"/>
</dbReference>
<feature type="compositionally biased region" description="Polar residues" evidence="7">
    <location>
        <begin position="501"/>
        <end position="510"/>
    </location>
</feature>
<feature type="region of interest" description="Disordered" evidence="7">
    <location>
        <begin position="482"/>
        <end position="531"/>
    </location>
</feature>
<feature type="domain" description="STIM1/2 Orai1-activating region" evidence="9">
    <location>
        <begin position="209"/>
        <end position="309"/>
    </location>
</feature>
<evidence type="ECO:0000313" key="11">
    <source>
        <dbReference type="EMBL" id="KPP57095.1"/>
    </source>
</evidence>
<dbReference type="PANTHER" id="PTHR15136:SF2">
    <property type="entry name" value="STROMAL INTERACTION MOLECULE 2"/>
    <property type="match status" value="1"/>
</dbReference>
<dbReference type="PANTHER" id="PTHR15136">
    <property type="entry name" value="STROMAL INTERACTION MOLECULE HOMOLOG"/>
    <property type="match status" value="1"/>
</dbReference>
<dbReference type="InterPro" id="IPR057835">
    <property type="entry name" value="EF-hand_STIM1/2"/>
</dbReference>
<dbReference type="GO" id="GO:0005783">
    <property type="term" value="C:endoplasmic reticulum"/>
    <property type="evidence" value="ECO:0007669"/>
    <property type="project" value="TreeGrafter"/>
</dbReference>
<feature type="compositionally biased region" description="Basic residues" evidence="7">
    <location>
        <begin position="518"/>
        <end position="531"/>
    </location>
</feature>
<dbReference type="FunFam" id="1.20.5.340:FF:000011">
    <property type="entry name" value="Stromal interaction molecule 1"/>
    <property type="match status" value="1"/>
</dbReference>
<accession>A0A0P7W3P6</accession>
<name>A0A0P7W3P6_SCLFO</name>
<dbReference type="FunFam" id="1.10.287.3550:FF:000001">
    <property type="entry name" value="Stromal interaction molecule 1"/>
    <property type="match status" value="1"/>
</dbReference>
<evidence type="ECO:0000259" key="9">
    <source>
        <dbReference type="Pfam" id="PF16533"/>
    </source>
</evidence>
<dbReference type="Gene3D" id="1.20.5.340">
    <property type="match status" value="1"/>
</dbReference>
<feature type="transmembrane region" description="Helical" evidence="8">
    <location>
        <begin position="84"/>
        <end position="102"/>
    </location>
</feature>
<dbReference type="InterPro" id="IPR013761">
    <property type="entry name" value="SAM/pointed_sf"/>
</dbReference>
<dbReference type="InterPro" id="IPR032393">
    <property type="entry name" value="SOAR_STIM1/2"/>
</dbReference>
<keyword evidence="4 6" id="KW-0175">Coiled coil</keyword>
<evidence type="ECO:0000256" key="8">
    <source>
        <dbReference type="SAM" id="Phobius"/>
    </source>
</evidence>
<dbReference type="GO" id="GO:0005509">
    <property type="term" value="F:calcium ion binding"/>
    <property type="evidence" value="ECO:0007669"/>
    <property type="project" value="TreeGrafter"/>
</dbReference>
<comment type="subcellular location">
    <subcellularLocation>
        <location evidence="1">Membrane</location>
        <topology evidence="1">Single-pass type I membrane protein</topology>
    </subcellularLocation>
</comment>
<comment type="caution">
    <text evidence="11">The sequence shown here is derived from an EMBL/GenBank/DDBJ whole genome shotgun (WGS) entry which is preliminary data.</text>
</comment>
<organism evidence="11 12">
    <name type="scientific">Scleropages formosus</name>
    <name type="common">Asian bonytongue</name>
    <name type="synonym">Osteoglossum formosum</name>
    <dbReference type="NCBI Taxonomy" id="113540"/>
    <lineage>
        <taxon>Eukaryota</taxon>
        <taxon>Metazoa</taxon>
        <taxon>Chordata</taxon>
        <taxon>Craniata</taxon>
        <taxon>Vertebrata</taxon>
        <taxon>Euteleostomi</taxon>
        <taxon>Actinopterygii</taxon>
        <taxon>Neopterygii</taxon>
        <taxon>Teleostei</taxon>
        <taxon>Osteoglossocephala</taxon>
        <taxon>Osteoglossomorpha</taxon>
        <taxon>Osteoglossiformes</taxon>
        <taxon>Osteoglossidae</taxon>
        <taxon>Scleropages</taxon>
    </lineage>
</organism>
<dbReference type="Pfam" id="PF16533">
    <property type="entry name" value="SOAR"/>
    <property type="match status" value="1"/>
</dbReference>
<feature type="domain" description="STIM1/2 EF-hand" evidence="10">
    <location>
        <begin position="1"/>
        <end position="34"/>
    </location>
</feature>
<dbReference type="Pfam" id="PF25578">
    <property type="entry name" value="EF-hand_STIM1"/>
    <property type="match status" value="1"/>
</dbReference>
<evidence type="ECO:0000256" key="2">
    <source>
        <dbReference type="ARBA" id="ARBA00022692"/>
    </source>
</evidence>
<evidence type="ECO:0000256" key="3">
    <source>
        <dbReference type="ARBA" id="ARBA00022989"/>
    </source>
</evidence>
<dbReference type="Gene3D" id="1.10.287.3550">
    <property type="match status" value="1"/>
</dbReference>
<evidence type="ECO:0000259" key="10">
    <source>
        <dbReference type="Pfam" id="PF25578"/>
    </source>
</evidence>
<evidence type="ECO:0000256" key="5">
    <source>
        <dbReference type="ARBA" id="ARBA00023136"/>
    </source>
</evidence>
<keyword evidence="2 8" id="KW-0812">Transmembrane</keyword>
<dbReference type="GO" id="GO:0006874">
    <property type="term" value="P:intracellular calcium ion homeostasis"/>
    <property type="evidence" value="ECO:0007669"/>
    <property type="project" value="TreeGrafter"/>
</dbReference>
<dbReference type="Gene3D" id="1.10.150.50">
    <property type="entry name" value="Transcription Factor, Ets-1"/>
    <property type="match status" value="1"/>
</dbReference>
<keyword evidence="5 8" id="KW-0472">Membrane</keyword>
<gene>
    <name evidence="11" type="ORF">Z043_125213</name>
</gene>
<protein>
    <submittedName>
        <fullName evidence="11">Stromal interaction molecule 2-like</fullName>
    </submittedName>
</protein>
<reference evidence="11 12" key="1">
    <citation type="submission" date="2015-08" db="EMBL/GenBank/DDBJ databases">
        <title>The genome of the Asian arowana (Scleropages formosus).</title>
        <authorList>
            <person name="Tan M.H."/>
            <person name="Gan H.M."/>
            <person name="Croft L.J."/>
            <person name="Austin C.M."/>
        </authorList>
    </citation>
    <scope>NUCLEOTIDE SEQUENCE [LARGE SCALE GENOMIC DNA]</scope>
    <source>
        <strain evidence="11">Aro1</strain>
    </source>
</reference>
<evidence type="ECO:0000256" key="1">
    <source>
        <dbReference type="ARBA" id="ARBA00004479"/>
    </source>
</evidence>
<feature type="coiled-coil region" evidence="6">
    <location>
        <begin position="118"/>
        <end position="204"/>
    </location>
</feature>
<evidence type="ECO:0000313" key="12">
    <source>
        <dbReference type="Proteomes" id="UP000034805"/>
    </source>
</evidence>
<evidence type="ECO:0000256" key="4">
    <source>
        <dbReference type="ARBA" id="ARBA00023054"/>
    </source>
</evidence>
<feature type="region of interest" description="Disordered" evidence="7">
    <location>
        <begin position="435"/>
        <end position="458"/>
    </location>
</feature>
<dbReference type="AlphaFoldDB" id="A0A0P7W3P6"/>
<dbReference type="GO" id="GO:0005246">
    <property type="term" value="F:calcium channel regulator activity"/>
    <property type="evidence" value="ECO:0007669"/>
    <property type="project" value="InterPro"/>
</dbReference>
<dbReference type="InterPro" id="IPR037608">
    <property type="entry name" value="STIM1/2"/>
</dbReference>
<sequence>FIIEDMKQQQTNKHSNLHREDQHITVEELWKGWKMSEASNEPSFMTSQLKIVDQRHKQKLNLKALDAVLFGPPLRPHHNWLKDFILMISIVIGVGGCWFAYVQNKSSKVHISRMMKDLESLQKAEQSLLELQSQLEKAQEEKRTVAVEKQNLEQKMRDEINGAKKEAHRLRELREGAECELSRLKYAEEELVQVRMALKRAEKELQAEWSVPEALQMWLQLTHEVEVQYYNIKKQSAELQLTVAKDEAEKIKKKRGSVFGTLHVAHNSSLDEVDHKILEAKKALSEVTACLRERLHRWQQIEKLCGFPVVHNSGLSSLTTALYSDHSWVVMPRVSVPPYPIAGGVDDLDEDTPPIIPQFSSKSGGNRPFARFRLADPLMRTPLTRSSSLCRSRRSLLGSPPPGLLSADPDLLSMASASLSLHAEEEEEQIFFTTDRRGYGRRRPLRGSPDLTRVAESQSMTFGSPAVKAVYNGVLEKSYSLGQLPGALPDPEGRSPRDNKLQSQTSQDSSENGDRVKRSSSKIKSLFKKKK</sequence>
<proteinExistence type="predicted"/>
<keyword evidence="3 8" id="KW-1133">Transmembrane helix</keyword>
<feature type="non-terminal residue" evidence="11">
    <location>
        <position position="1"/>
    </location>
</feature>
<feature type="compositionally biased region" description="Basic and acidic residues" evidence="7">
    <location>
        <begin position="491"/>
        <end position="500"/>
    </location>
</feature>
<evidence type="ECO:0000256" key="6">
    <source>
        <dbReference type="SAM" id="Coils"/>
    </source>
</evidence>